<dbReference type="InterPro" id="IPR040131">
    <property type="entry name" value="MnmG_N"/>
</dbReference>
<evidence type="ECO:0000259" key="7">
    <source>
        <dbReference type="Pfam" id="PF01134"/>
    </source>
</evidence>
<keyword evidence="2" id="KW-0285">Flavoprotein</keyword>
<keyword evidence="4" id="KW-0274">FAD</keyword>
<evidence type="ECO:0000256" key="1">
    <source>
        <dbReference type="ARBA" id="ARBA00001974"/>
    </source>
</evidence>
<protein>
    <recommendedName>
        <fullName evidence="7">MnmG N-terminal domain-containing protein</fullName>
    </recommendedName>
</protein>
<dbReference type="PANTHER" id="PTHR11806">
    <property type="entry name" value="GLUCOSE INHIBITED DIVISION PROTEIN A"/>
    <property type="match status" value="1"/>
</dbReference>
<keyword evidence="3" id="KW-0819">tRNA processing</keyword>
<dbReference type="Gene3D" id="3.50.50.60">
    <property type="entry name" value="FAD/NAD(P)-binding domain"/>
    <property type="match status" value="2"/>
</dbReference>
<dbReference type="SUPFAM" id="SSF51905">
    <property type="entry name" value="FAD/NAD(P)-binding domain"/>
    <property type="match status" value="1"/>
</dbReference>
<dbReference type="Proteomes" id="UP001225644">
    <property type="component" value="Unassembled WGS sequence"/>
</dbReference>
<keyword evidence="5" id="KW-0520">NAD</keyword>
<evidence type="ECO:0000256" key="6">
    <source>
        <dbReference type="ARBA" id="ARBA00025948"/>
    </source>
</evidence>
<evidence type="ECO:0000313" key="8">
    <source>
        <dbReference type="EMBL" id="MDQ0285706.1"/>
    </source>
</evidence>
<feature type="domain" description="MnmG N-terminal" evidence="7">
    <location>
        <begin position="291"/>
        <end position="371"/>
    </location>
</feature>
<reference evidence="8 9" key="1">
    <citation type="submission" date="2023-07" db="EMBL/GenBank/DDBJ databases">
        <title>Genomic Encyclopedia of Type Strains, Phase IV (KMG-IV): sequencing the most valuable type-strain genomes for metagenomic binning, comparative biology and taxonomic classification.</title>
        <authorList>
            <person name="Goeker M."/>
        </authorList>
    </citation>
    <scope>NUCLEOTIDE SEQUENCE [LARGE SCALE GENOMIC DNA]</scope>
    <source>
        <strain evidence="8 9">DSM 12396</strain>
    </source>
</reference>
<evidence type="ECO:0000256" key="3">
    <source>
        <dbReference type="ARBA" id="ARBA00022694"/>
    </source>
</evidence>
<accession>A0ABU0AZ06</accession>
<comment type="caution">
    <text evidence="8">The sequence shown here is derived from an EMBL/GenBank/DDBJ whole genome shotgun (WGS) entry which is preliminary data.</text>
</comment>
<dbReference type="InterPro" id="IPR002218">
    <property type="entry name" value="MnmG-rel"/>
</dbReference>
<comment type="cofactor">
    <cofactor evidence="1">
        <name>FAD</name>
        <dbReference type="ChEBI" id="CHEBI:57692"/>
    </cofactor>
</comment>
<evidence type="ECO:0000313" key="9">
    <source>
        <dbReference type="Proteomes" id="UP001225644"/>
    </source>
</evidence>
<evidence type="ECO:0000256" key="2">
    <source>
        <dbReference type="ARBA" id="ARBA00022630"/>
    </source>
</evidence>
<feature type="domain" description="MnmG N-terminal" evidence="7">
    <location>
        <begin position="23"/>
        <end position="213"/>
    </location>
</feature>
<proteinExistence type="predicted"/>
<dbReference type="InterPro" id="IPR036188">
    <property type="entry name" value="FAD/NAD-bd_sf"/>
</dbReference>
<gene>
    <name evidence="8" type="ORF">J2Z49_000810</name>
</gene>
<dbReference type="PANTHER" id="PTHR11806:SF0">
    <property type="entry name" value="PROTEIN MTO1 HOMOLOG, MITOCHONDRIAL"/>
    <property type="match status" value="1"/>
</dbReference>
<evidence type="ECO:0000256" key="5">
    <source>
        <dbReference type="ARBA" id="ARBA00023027"/>
    </source>
</evidence>
<dbReference type="EMBL" id="JAUSUX010000004">
    <property type="protein sequence ID" value="MDQ0285706.1"/>
    <property type="molecule type" value="Genomic_DNA"/>
</dbReference>
<sequence length="446" mass="49228">MTFCLPSEYTGKNEHKVGVREMVIVVGGGWAGCAAAFAAAQAGARVILMEKTDMLLGTGLVGGIMRNNGRFTALEEVWAMGAGDFLRHIEGVARHRWLDFPGHRHATLYDVTRIEPVIRRALLDMGIDVQLQKRVIGVFKRDRIITGVYTAQGNNIPGDVFIDTTGTAGPIKNCSRYGSGCAMCILRCPAFGPRVSLTARAGIEEIRAGDGFPHFEAMSGSCKLDKKSLAPWLVERLEREGKVVLPLPEHLQKHELLAKKACQQYNLEEFARNLVLLDTGHAKLMTPYFPLEVLRNLEGFQQARYADPYSGSKGNSIRFMAIAPCNDALQVEGVENLFCAGEKTGLLVGHTEAIATGFLAGYNAVRYLAGKKPLFLPGDLATGDIIAFMHREMKTPGGLKKKYTFSGSVYFQRMQERGLYTTDVQAIRERVARLGLLDIYREKLLR</sequence>
<dbReference type="Pfam" id="PF01134">
    <property type="entry name" value="GIDA"/>
    <property type="match status" value="2"/>
</dbReference>
<evidence type="ECO:0000256" key="4">
    <source>
        <dbReference type="ARBA" id="ARBA00022827"/>
    </source>
</evidence>
<organism evidence="8 9">
    <name type="scientific">Desulfofundulus luciae</name>
    <dbReference type="NCBI Taxonomy" id="74702"/>
    <lineage>
        <taxon>Bacteria</taxon>
        <taxon>Bacillati</taxon>
        <taxon>Bacillota</taxon>
        <taxon>Clostridia</taxon>
        <taxon>Eubacteriales</taxon>
        <taxon>Peptococcaceae</taxon>
        <taxon>Desulfofundulus</taxon>
    </lineage>
</organism>
<comment type="subunit">
    <text evidence="6">Homodimer. Heterotetramer of two MnmE and two MnmG subunits.</text>
</comment>
<name>A0ABU0AZ06_9FIRM</name>
<keyword evidence="9" id="KW-1185">Reference proteome</keyword>